<organism evidence="2 3">
    <name type="scientific">Obba rivulosa</name>
    <dbReference type="NCBI Taxonomy" id="1052685"/>
    <lineage>
        <taxon>Eukaryota</taxon>
        <taxon>Fungi</taxon>
        <taxon>Dikarya</taxon>
        <taxon>Basidiomycota</taxon>
        <taxon>Agaricomycotina</taxon>
        <taxon>Agaricomycetes</taxon>
        <taxon>Polyporales</taxon>
        <taxon>Gelatoporiaceae</taxon>
        <taxon>Obba</taxon>
    </lineage>
</organism>
<reference evidence="2 3" key="1">
    <citation type="submission" date="2016-07" db="EMBL/GenBank/DDBJ databases">
        <title>Draft genome of the white-rot fungus Obba rivulosa 3A-2.</title>
        <authorList>
            <consortium name="DOE Joint Genome Institute"/>
            <person name="Miettinen O."/>
            <person name="Riley R."/>
            <person name="Acob R."/>
            <person name="Barry K."/>
            <person name="Cullen D."/>
            <person name="De Vries R."/>
            <person name="Hainaut M."/>
            <person name="Hatakka A."/>
            <person name="Henrissat B."/>
            <person name="Hilden K."/>
            <person name="Kuo R."/>
            <person name="Labutti K."/>
            <person name="Lipzen A."/>
            <person name="Makela M.R."/>
            <person name="Sandor L."/>
            <person name="Spatafora J.W."/>
            <person name="Grigoriev I.V."/>
            <person name="Hibbett D.S."/>
        </authorList>
    </citation>
    <scope>NUCLEOTIDE SEQUENCE [LARGE SCALE GENOMIC DNA]</scope>
    <source>
        <strain evidence="2 3">3A-2</strain>
    </source>
</reference>
<evidence type="ECO:0000313" key="3">
    <source>
        <dbReference type="Proteomes" id="UP000250043"/>
    </source>
</evidence>
<keyword evidence="3" id="KW-1185">Reference proteome</keyword>
<sequence length="237" mass="26574">MPSAAPPPPSPPAFALVPAQASTPVPAAFEWPIAKFCELHLFSGATIELELFLDEVNNTICMQRMVLDLNKMNYLVSYLKDGNPKTWYYAIKAHSPHLLFNYHTFVAELCHSFADPNISHMLLPHLDWSKTIQLDQFKEGLKDAILNKICEVHPKPATFDEYIELTIKFDNKLHEDELACKDHSCHNYPQPRPGPHTFPQPRPQPPASAAPAPPSDVIPIKVNAVCIHSPLTQAEKD</sequence>
<feature type="compositionally biased region" description="Pro residues" evidence="1">
    <location>
        <begin position="190"/>
        <end position="216"/>
    </location>
</feature>
<evidence type="ECO:0000313" key="2">
    <source>
        <dbReference type="EMBL" id="OCH84799.1"/>
    </source>
</evidence>
<evidence type="ECO:0000256" key="1">
    <source>
        <dbReference type="SAM" id="MobiDB-lite"/>
    </source>
</evidence>
<name>A0A8E2AK22_9APHY</name>
<gene>
    <name evidence="2" type="ORF">OBBRIDRAFT_839431</name>
</gene>
<accession>A0A8E2AK22</accession>
<feature type="region of interest" description="Disordered" evidence="1">
    <location>
        <begin position="184"/>
        <end position="216"/>
    </location>
</feature>
<dbReference type="OrthoDB" id="5582182at2759"/>
<dbReference type="Proteomes" id="UP000250043">
    <property type="component" value="Unassembled WGS sequence"/>
</dbReference>
<dbReference type="EMBL" id="KV722633">
    <property type="protein sequence ID" value="OCH84799.1"/>
    <property type="molecule type" value="Genomic_DNA"/>
</dbReference>
<protein>
    <submittedName>
        <fullName evidence="2">Uncharacterized protein</fullName>
    </submittedName>
</protein>
<dbReference type="AlphaFoldDB" id="A0A8E2AK22"/>
<proteinExistence type="predicted"/>